<dbReference type="OrthoDB" id="5836881at2759"/>
<dbReference type="Proteomes" id="UP000783686">
    <property type="component" value="Unassembled WGS sequence"/>
</dbReference>
<dbReference type="EMBL" id="CAJFCW020000004">
    <property type="protein sequence ID" value="CAG9112410.1"/>
    <property type="molecule type" value="Genomic_DNA"/>
</dbReference>
<dbReference type="AlphaFoldDB" id="A0A811KSX9"/>
<gene>
    <name evidence="3" type="ORF">BOKJ2_LOCUS8355</name>
</gene>
<evidence type="ECO:0000313" key="4">
    <source>
        <dbReference type="Proteomes" id="UP000614601"/>
    </source>
</evidence>
<sequence>MDSAVSQSEASSQGSLCSPQTRYIVSLCVISTVGISTLVIQKLGPCLILSAPVGLLLVCFTYQWVQLYSSSLTRTRRAFFDEANILDTYQTRARTHGHLFQPDPPTPVPGSSDSSDKQMSKSEFERMRDEHYTDMFNKADRQAKEKLTAPKFAKAEEPIHIEFKEPPEPDDGSDKDAGG</sequence>
<evidence type="ECO:0000313" key="3">
    <source>
        <dbReference type="EMBL" id="CAD5219260.1"/>
    </source>
</evidence>
<organism evidence="3 4">
    <name type="scientific">Bursaphelenchus okinawaensis</name>
    <dbReference type="NCBI Taxonomy" id="465554"/>
    <lineage>
        <taxon>Eukaryota</taxon>
        <taxon>Metazoa</taxon>
        <taxon>Ecdysozoa</taxon>
        <taxon>Nematoda</taxon>
        <taxon>Chromadorea</taxon>
        <taxon>Rhabditida</taxon>
        <taxon>Tylenchina</taxon>
        <taxon>Tylenchomorpha</taxon>
        <taxon>Aphelenchoidea</taxon>
        <taxon>Aphelenchoididae</taxon>
        <taxon>Bursaphelenchus</taxon>
    </lineage>
</organism>
<accession>A0A811KSX9</accession>
<keyword evidence="2" id="KW-1133">Transmembrane helix</keyword>
<evidence type="ECO:0000256" key="1">
    <source>
        <dbReference type="SAM" id="MobiDB-lite"/>
    </source>
</evidence>
<reference evidence="3" key="1">
    <citation type="submission" date="2020-09" db="EMBL/GenBank/DDBJ databases">
        <authorList>
            <person name="Kikuchi T."/>
        </authorList>
    </citation>
    <scope>NUCLEOTIDE SEQUENCE</scope>
    <source>
        <strain evidence="3">SH1</strain>
    </source>
</reference>
<keyword evidence="2" id="KW-0812">Transmembrane</keyword>
<keyword evidence="4" id="KW-1185">Reference proteome</keyword>
<evidence type="ECO:0000256" key="2">
    <source>
        <dbReference type="SAM" id="Phobius"/>
    </source>
</evidence>
<keyword evidence="2" id="KW-0472">Membrane</keyword>
<protein>
    <submittedName>
        <fullName evidence="3">Uncharacterized protein</fullName>
    </submittedName>
</protein>
<dbReference type="EMBL" id="CAJFDH010000004">
    <property type="protein sequence ID" value="CAD5219260.1"/>
    <property type="molecule type" value="Genomic_DNA"/>
</dbReference>
<feature type="compositionally biased region" description="Basic and acidic residues" evidence="1">
    <location>
        <begin position="114"/>
        <end position="179"/>
    </location>
</feature>
<feature type="region of interest" description="Disordered" evidence="1">
    <location>
        <begin position="96"/>
        <end position="179"/>
    </location>
</feature>
<name>A0A811KSX9_9BILA</name>
<feature type="transmembrane region" description="Helical" evidence="2">
    <location>
        <begin position="20"/>
        <end position="40"/>
    </location>
</feature>
<feature type="transmembrane region" description="Helical" evidence="2">
    <location>
        <begin position="47"/>
        <end position="65"/>
    </location>
</feature>
<dbReference type="Proteomes" id="UP000614601">
    <property type="component" value="Unassembled WGS sequence"/>
</dbReference>
<comment type="caution">
    <text evidence="3">The sequence shown here is derived from an EMBL/GenBank/DDBJ whole genome shotgun (WGS) entry which is preliminary data.</text>
</comment>
<proteinExistence type="predicted"/>